<evidence type="ECO:0000256" key="4">
    <source>
        <dbReference type="ARBA" id="ARBA00023187"/>
    </source>
</evidence>
<dbReference type="AlphaFoldDB" id="A0A5P1ETG0"/>
<dbReference type="Gene3D" id="1.25.40.10">
    <property type="entry name" value="Tetratricopeptide repeat domain"/>
    <property type="match status" value="2"/>
</dbReference>
<dbReference type="InterPro" id="IPR059164">
    <property type="entry name" value="HAT_PRP39_C"/>
</dbReference>
<dbReference type="SUPFAM" id="SSF48452">
    <property type="entry name" value="TPR-like"/>
    <property type="match status" value="1"/>
</dbReference>
<dbReference type="PANTHER" id="PTHR17204:SF26">
    <property type="entry name" value="PRE-MRNA-PROCESSING FACTOR 39-2"/>
    <property type="match status" value="1"/>
</dbReference>
<keyword evidence="3" id="KW-0677">Repeat</keyword>
<dbReference type="OMA" id="NCDICDI"/>
<dbReference type="Gramene" id="ONK68397">
    <property type="protein sequence ID" value="ONK68397"/>
    <property type="gene ID" value="A4U43_C05F11080"/>
</dbReference>
<keyword evidence="5" id="KW-0539">Nucleus</keyword>
<dbReference type="Pfam" id="PF23240">
    <property type="entry name" value="HAT_PRP39_N"/>
    <property type="match status" value="1"/>
</dbReference>
<dbReference type="GO" id="GO:0005685">
    <property type="term" value="C:U1 snRNP"/>
    <property type="evidence" value="ECO:0007669"/>
    <property type="project" value="TreeGrafter"/>
</dbReference>
<evidence type="ECO:0000256" key="6">
    <source>
        <dbReference type="ARBA" id="ARBA00038019"/>
    </source>
</evidence>
<sequence length="360" mass="42736">MEEEREEDELMQEINTANDLSPSEICHFVEEKLQSLVQNDEADFGVWTSLVSEIENTNNMECICKVYDAFLHEFPLCCGYWQKYARHVAHYCTLNEVEKVYERAVEAIPYSVNLWVSFCSFGMLAYEDPADVRRLFDRGLLFVGKDYSSHLLWDKYIEFEFSEKQWNHLAYVYINTLRFPTEKLNSYYISFKTLVAAWEEEMECEKHIKVENGSCEKTVANSCKDEETLKVIRDLLILQDGFFKPSMVKKYLSVGELFYHNSRQMDENINSYEACIQRPYFHVKPLDNCQLENWHKYLDFMEVQGDFDRTVKLYERCLIPCANYSEFWIRYVEYVEAKGGREIANHVLQRAQKVFLKDTT</sequence>
<organism evidence="7 8">
    <name type="scientific">Asparagus officinalis</name>
    <name type="common">Garden asparagus</name>
    <dbReference type="NCBI Taxonomy" id="4686"/>
    <lineage>
        <taxon>Eukaryota</taxon>
        <taxon>Viridiplantae</taxon>
        <taxon>Streptophyta</taxon>
        <taxon>Embryophyta</taxon>
        <taxon>Tracheophyta</taxon>
        <taxon>Spermatophyta</taxon>
        <taxon>Magnoliopsida</taxon>
        <taxon>Liliopsida</taxon>
        <taxon>Asparagales</taxon>
        <taxon>Asparagaceae</taxon>
        <taxon>Asparagoideae</taxon>
        <taxon>Asparagus</taxon>
    </lineage>
</organism>
<evidence type="ECO:0000313" key="7">
    <source>
        <dbReference type="EMBL" id="ONK68397.1"/>
    </source>
</evidence>
<protein>
    <recommendedName>
        <fullName evidence="9">Suppressor of forked domain-containing protein</fullName>
    </recommendedName>
</protein>
<evidence type="ECO:0000313" key="8">
    <source>
        <dbReference type="Proteomes" id="UP000243459"/>
    </source>
</evidence>
<keyword evidence="4" id="KW-0508">mRNA splicing</keyword>
<evidence type="ECO:0000256" key="1">
    <source>
        <dbReference type="ARBA" id="ARBA00004123"/>
    </source>
</evidence>
<dbReference type="PANTHER" id="PTHR17204">
    <property type="entry name" value="PRE-MRNA PROCESSING PROTEIN PRP39-RELATED"/>
    <property type="match status" value="1"/>
</dbReference>
<keyword evidence="8" id="KW-1185">Reference proteome</keyword>
<dbReference type="EMBL" id="CM007385">
    <property type="protein sequence ID" value="ONK68397.1"/>
    <property type="molecule type" value="Genomic_DNA"/>
</dbReference>
<evidence type="ECO:0000256" key="5">
    <source>
        <dbReference type="ARBA" id="ARBA00023242"/>
    </source>
</evidence>
<dbReference type="GO" id="GO:0000243">
    <property type="term" value="C:commitment complex"/>
    <property type="evidence" value="ECO:0007669"/>
    <property type="project" value="TreeGrafter"/>
</dbReference>
<name>A0A5P1ETG0_ASPOF</name>
<evidence type="ECO:0000256" key="2">
    <source>
        <dbReference type="ARBA" id="ARBA00022664"/>
    </source>
</evidence>
<dbReference type="Pfam" id="PF23241">
    <property type="entry name" value="HAT_PRP39_C"/>
    <property type="match status" value="1"/>
</dbReference>
<dbReference type="GO" id="GO:0071004">
    <property type="term" value="C:U2-type prespliceosome"/>
    <property type="evidence" value="ECO:0007669"/>
    <property type="project" value="TreeGrafter"/>
</dbReference>
<proteinExistence type="inferred from homology"/>
<gene>
    <name evidence="7" type="ORF">A4U43_C05F11080</name>
</gene>
<dbReference type="FunFam" id="1.25.40.10:FF:000064">
    <property type="entry name" value="Putative pre-mrna-processing factor 39"/>
    <property type="match status" value="1"/>
</dbReference>
<dbReference type="Proteomes" id="UP000243459">
    <property type="component" value="Chromosome 5"/>
</dbReference>
<dbReference type="SMART" id="SM00386">
    <property type="entry name" value="HAT"/>
    <property type="match status" value="4"/>
</dbReference>
<accession>A0A5P1ETG0</accession>
<evidence type="ECO:0000256" key="3">
    <source>
        <dbReference type="ARBA" id="ARBA00022737"/>
    </source>
</evidence>
<evidence type="ECO:0008006" key="9">
    <source>
        <dbReference type="Google" id="ProtNLM"/>
    </source>
</evidence>
<dbReference type="GO" id="GO:0030627">
    <property type="term" value="F:pre-mRNA 5'-splice site binding"/>
    <property type="evidence" value="ECO:0007669"/>
    <property type="project" value="TreeGrafter"/>
</dbReference>
<reference evidence="8" key="1">
    <citation type="journal article" date="2017" name="Nat. Commun.">
        <title>The asparagus genome sheds light on the origin and evolution of a young Y chromosome.</title>
        <authorList>
            <person name="Harkess A."/>
            <person name="Zhou J."/>
            <person name="Xu C."/>
            <person name="Bowers J.E."/>
            <person name="Van der Hulst R."/>
            <person name="Ayyampalayam S."/>
            <person name="Mercati F."/>
            <person name="Riccardi P."/>
            <person name="McKain M.R."/>
            <person name="Kakrana A."/>
            <person name="Tang H."/>
            <person name="Ray J."/>
            <person name="Groenendijk J."/>
            <person name="Arikit S."/>
            <person name="Mathioni S.M."/>
            <person name="Nakano M."/>
            <person name="Shan H."/>
            <person name="Telgmann-Rauber A."/>
            <person name="Kanno A."/>
            <person name="Yue Z."/>
            <person name="Chen H."/>
            <person name="Li W."/>
            <person name="Chen Y."/>
            <person name="Xu X."/>
            <person name="Zhang Y."/>
            <person name="Luo S."/>
            <person name="Chen H."/>
            <person name="Gao J."/>
            <person name="Mao Z."/>
            <person name="Pires J.C."/>
            <person name="Luo M."/>
            <person name="Kudrna D."/>
            <person name="Wing R.A."/>
            <person name="Meyers B.C."/>
            <person name="Yi K."/>
            <person name="Kong H."/>
            <person name="Lavrijsen P."/>
            <person name="Sunseri F."/>
            <person name="Falavigna A."/>
            <person name="Ye Y."/>
            <person name="Leebens-Mack J.H."/>
            <person name="Chen G."/>
        </authorList>
    </citation>
    <scope>NUCLEOTIDE SEQUENCE [LARGE SCALE GENOMIC DNA]</scope>
    <source>
        <strain evidence="8">cv. DH0086</strain>
    </source>
</reference>
<dbReference type="GO" id="GO:0000395">
    <property type="term" value="P:mRNA 5'-splice site recognition"/>
    <property type="evidence" value="ECO:0007669"/>
    <property type="project" value="TreeGrafter"/>
</dbReference>
<keyword evidence="2" id="KW-0507">mRNA processing</keyword>
<dbReference type="InterPro" id="IPR003107">
    <property type="entry name" value="HAT"/>
</dbReference>
<comment type="subcellular location">
    <subcellularLocation>
        <location evidence="1">Nucleus</location>
    </subcellularLocation>
</comment>
<comment type="similarity">
    <text evidence="6">Belongs to the PRP39 family.</text>
</comment>
<dbReference type="InterPro" id="IPR011990">
    <property type="entry name" value="TPR-like_helical_dom_sf"/>
</dbReference>